<reference evidence="2 3" key="1">
    <citation type="journal article" date="2017" name="Front. Genet.">
        <title>Draft sequencing of the heterozygous diploid genome of Satsuma (Citrus unshiu Marc.) using a hybrid assembly approach.</title>
        <authorList>
            <person name="Shimizu T."/>
            <person name="Tanizawa Y."/>
            <person name="Mochizuki T."/>
            <person name="Nagasaki H."/>
            <person name="Yoshioka T."/>
            <person name="Toyoda A."/>
            <person name="Fujiyama A."/>
            <person name="Kaminuma E."/>
            <person name="Nakamura Y."/>
        </authorList>
    </citation>
    <scope>NUCLEOTIDE SEQUENCE [LARGE SCALE GENOMIC DNA]</scope>
    <source>
        <strain evidence="3">cv. Miyagawa wase</strain>
    </source>
</reference>
<evidence type="ECO:0000313" key="3">
    <source>
        <dbReference type="Proteomes" id="UP000236630"/>
    </source>
</evidence>
<name>A0A2H5QA18_CITUN</name>
<protein>
    <submittedName>
        <fullName evidence="2">Uncharacterized protein</fullName>
    </submittedName>
</protein>
<gene>
    <name evidence="2" type="ORF">CUMW_210300</name>
</gene>
<comment type="caution">
    <text evidence="2">The sequence shown here is derived from an EMBL/GenBank/DDBJ whole genome shotgun (WGS) entry which is preliminary data.</text>
</comment>
<keyword evidence="1" id="KW-0732">Signal</keyword>
<dbReference type="AlphaFoldDB" id="A0A2H5QA18"/>
<organism evidence="2 3">
    <name type="scientific">Citrus unshiu</name>
    <name type="common">Satsuma mandarin</name>
    <name type="synonym">Citrus nobilis var. unshiu</name>
    <dbReference type="NCBI Taxonomy" id="55188"/>
    <lineage>
        <taxon>Eukaryota</taxon>
        <taxon>Viridiplantae</taxon>
        <taxon>Streptophyta</taxon>
        <taxon>Embryophyta</taxon>
        <taxon>Tracheophyta</taxon>
        <taxon>Spermatophyta</taxon>
        <taxon>Magnoliopsida</taxon>
        <taxon>eudicotyledons</taxon>
        <taxon>Gunneridae</taxon>
        <taxon>Pentapetalae</taxon>
        <taxon>rosids</taxon>
        <taxon>malvids</taxon>
        <taxon>Sapindales</taxon>
        <taxon>Rutaceae</taxon>
        <taxon>Aurantioideae</taxon>
        <taxon>Citrus</taxon>
    </lineage>
</organism>
<dbReference type="EMBL" id="BDQV01000272">
    <property type="protein sequence ID" value="GAY61478.1"/>
    <property type="molecule type" value="Genomic_DNA"/>
</dbReference>
<proteinExistence type="predicted"/>
<evidence type="ECO:0000313" key="2">
    <source>
        <dbReference type="EMBL" id="GAY61478.1"/>
    </source>
</evidence>
<feature type="signal peptide" evidence="1">
    <location>
        <begin position="1"/>
        <end position="21"/>
    </location>
</feature>
<feature type="chain" id="PRO_5014126133" evidence="1">
    <location>
        <begin position="22"/>
        <end position="68"/>
    </location>
</feature>
<evidence type="ECO:0000256" key="1">
    <source>
        <dbReference type="SAM" id="SignalP"/>
    </source>
</evidence>
<dbReference type="Proteomes" id="UP000236630">
    <property type="component" value="Unassembled WGS sequence"/>
</dbReference>
<keyword evidence="3" id="KW-1185">Reference proteome</keyword>
<sequence>MAMPFLVMAVALMIMASQANALMPYTRSPFFDVMFPMTEDPFRVLEQTPLTIPKGAEHHQTLALARAD</sequence>
<accession>A0A2H5QA18</accession>